<evidence type="ECO:0000256" key="1">
    <source>
        <dbReference type="SAM" id="SignalP"/>
    </source>
</evidence>
<dbReference type="OrthoDB" id="2686745at2759"/>
<evidence type="ECO:0000313" key="2">
    <source>
        <dbReference type="EMBL" id="PBK94291.1"/>
    </source>
</evidence>
<organism evidence="2 3">
    <name type="scientific">Armillaria gallica</name>
    <name type="common">Bulbous honey fungus</name>
    <name type="synonym">Armillaria bulbosa</name>
    <dbReference type="NCBI Taxonomy" id="47427"/>
    <lineage>
        <taxon>Eukaryota</taxon>
        <taxon>Fungi</taxon>
        <taxon>Dikarya</taxon>
        <taxon>Basidiomycota</taxon>
        <taxon>Agaricomycotina</taxon>
        <taxon>Agaricomycetes</taxon>
        <taxon>Agaricomycetidae</taxon>
        <taxon>Agaricales</taxon>
        <taxon>Marasmiineae</taxon>
        <taxon>Physalacriaceae</taxon>
        <taxon>Armillaria</taxon>
    </lineage>
</organism>
<dbReference type="InParanoid" id="A0A2H3DGD7"/>
<keyword evidence="1" id="KW-0732">Signal</keyword>
<evidence type="ECO:0000313" key="3">
    <source>
        <dbReference type="Proteomes" id="UP000217790"/>
    </source>
</evidence>
<keyword evidence="3" id="KW-1185">Reference proteome</keyword>
<dbReference type="EMBL" id="KZ293654">
    <property type="protein sequence ID" value="PBK94291.1"/>
    <property type="molecule type" value="Genomic_DNA"/>
</dbReference>
<feature type="chain" id="PRO_5013870742" evidence="1">
    <location>
        <begin position="24"/>
        <end position="192"/>
    </location>
</feature>
<accession>A0A2H3DGD7</accession>
<reference evidence="3" key="1">
    <citation type="journal article" date="2017" name="Nat. Ecol. Evol.">
        <title>Genome expansion and lineage-specific genetic innovations in the forest pathogenic fungi Armillaria.</title>
        <authorList>
            <person name="Sipos G."/>
            <person name="Prasanna A.N."/>
            <person name="Walter M.C."/>
            <person name="O'Connor E."/>
            <person name="Balint B."/>
            <person name="Krizsan K."/>
            <person name="Kiss B."/>
            <person name="Hess J."/>
            <person name="Varga T."/>
            <person name="Slot J."/>
            <person name="Riley R."/>
            <person name="Boka B."/>
            <person name="Rigling D."/>
            <person name="Barry K."/>
            <person name="Lee J."/>
            <person name="Mihaltcheva S."/>
            <person name="LaButti K."/>
            <person name="Lipzen A."/>
            <person name="Waldron R."/>
            <person name="Moloney N.M."/>
            <person name="Sperisen C."/>
            <person name="Kredics L."/>
            <person name="Vagvoelgyi C."/>
            <person name="Patrignani A."/>
            <person name="Fitzpatrick D."/>
            <person name="Nagy I."/>
            <person name="Doyle S."/>
            <person name="Anderson J.B."/>
            <person name="Grigoriev I.V."/>
            <person name="Gueldener U."/>
            <person name="Muensterkoetter M."/>
            <person name="Nagy L.G."/>
        </authorList>
    </citation>
    <scope>NUCLEOTIDE SEQUENCE [LARGE SCALE GENOMIC DNA]</scope>
    <source>
        <strain evidence="3">Ar21-2</strain>
    </source>
</reference>
<dbReference type="Proteomes" id="UP000217790">
    <property type="component" value="Unassembled WGS sequence"/>
</dbReference>
<dbReference type="AlphaFoldDB" id="A0A2H3DGD7"/>
<feature type="signal peptide" evidence="1">
    <location>
        <begin position="1"/>
        <end position="23"/>
    </location>
</feature>
<proteinExistence type="predicted"/>
<protein>
    <submittedName>
        <fullName evidence="2">Uncharacterized protein</fullName>
    </submittedName>
</protein>
<name>A0A2H3DGD7_ARMGA</name>
<gene>
    <name evidence="2" type="ORF">ARMGADRAFT_1029431</name>
</gene>
<sequence length="192" mass="21286">MSSHVEKHLPLITLWIEFQLVFSNPLPAITPSVNFNYIIQRQQHCDSAPVTSMVKGPTANLQPDLSEPPMDPIVAMATTPAATDTVVPASVVDPAAVLLSNGQVAIPVTVLSPAMSIPKLYEQPSREPGRPGMYQYHALRAMVKYGFLKSYPVCWPVRALLKCYLNQESYNYCHHGAWTTGDPQRWEIEGLL</sequence>